<proteinExistence type="predicted"/>
<feature type="compositionally biased region" description="Basic residues" evidence="1">
    <location>
        <begin position="45"/>
        <end position="73"/>
    </location>
</feature>
<evidence type="ECO:0000313" key="3">
    <source>
        <dbReference type="EMBL" id="TVZ02009.1"/>
    </source>
</evidence>
<feature type="compositionally biased region" description="Basic and acidic residues" evidence="1">
    <location>
        <begin position="1"/>
        <end position="10"/>
    </location>
</feature>
<keyword evidence="4" id="KW-1185">Reference proteome</keyword>
<dbReference type="Proteomes" id="UP000460272">
    <property type="component" value="Unassembled WGS sequence"/>
</dbReference>
<feature type="compositionally biased region" description="Pro residues" evidence="1">
    <location>
        <begin position="14"/>
        <end position="31"/>
    </location>
</feature>
<accession>A0A6P2BSD1</accession>
<dbReference type="OrthoDB" id="2065409at2"/>
<evidence type="ECO:0000256" key="1">
    <source>
        <dbReference type="SAM" id="MobiDB-lite"/>
    </source>
</evidence>
<feature type="region of interest" description="Disordered" evidence="1">
    <location>
        <begin position="1"/>
        <end position="106"/>
    </location>
</feature>
<name>A0A6P2BSD1_9ACTN</name>
<protein>
    <recommendedName>
        <fullName evidence="2">TniQ domain-containing protein</fullName>
    </recommendedName>
</protein>
<evidence type="ECO:0000313" key="4">
    <source>
        <dbReference type="Proteomes" id="UP000460272"/>
    </source>
</evidence>
<comment type="caution">
    <text evidence="3">The sequence shown here is derived from an EMBL/GenBank/DDBJ whole genome shotgun (WGS) entry which is preliminary data.</text>
</comment>
<evidence type="ECO:0000259" key="2">
    <source>
        <dbReference type="Pfam" id="PF06527"/>
    </source>
</evidence>
<sequence>MGHPGRRDRGQPAAAPPPGRRPPGPGRLPPPADRRDDRQPALAHPLRRHPGRHRRHREDHPHVHGRHPRRHRLPGIQHPAGKAVTGTGNGQRPPPLPVRPRPRQGETADSYLRRLAAANHLRFSYLRRYLATPRGSYGPIDAAELAVLAGRKPHAILRAFPELGPAALRQTGTGRRYTREDIQHAYAAKQQRYAVIRRDSDAGMSERTIERKHHVGRRTIIKALDSPDPPARKKIHREPAALNGLHPQIDAMIDADPAIATATIWQRLADDHSTTVAYPTLRAYVVSRRAAQAPDKID</sequence>
<dbReference type="EMBL" id="RPFW01000006">
    <property type="protein sequence ID" value="TVZ02009.1"/>
    <property type="molecule type" value="Genomic_DNA"/>
</dbReference>
<dbReference type="AlphaFoldDB" id="A0A6P2BSD1"/>
<dbReference type="Pfam" id="PF06527">
    <property type="entry name" value="TniQ"/>
    <property type="match status" value="1"/>
</dbReference>
<dbReference type="InterPro" id="IPR009492">
    <property type="entry name" value="TniQ"/>
</dbReference>
<reference evidence="3 4" key="1">
    <citation type="submission" date="2018-11" db="EMBL/GenBank/DDBJ databases">
        <title>Trebonia kvetii gen.nov., sp.nov., a novel acidophilic actinobacterium, and proposal of the new actinobacterial family Treboniaceae fam. nov.</title>
        <authorList>
            <person name="Rapoport D."/>
            <person name="Sagova-Mareckova M."/>
            <person name="Sedlacek I."/>
            <person name="Provaznik J."/>
            <person name="Kralova S."/>
            <person name="Pavlinic D."/>
            <person name="Benes V."/>
            <person name="Kopecky J."/>
        </authorList>
    </citation>
    <scope>NUCLEOTIDE SEQUENCE [LARGE SCALE GENOMIC DNA]</scope>
    <source>
        <strain evidence="3 4">15Tr583</strain>
    </source>
</reference>
<gene>
    <name evidence="3" type="ORF">EAS64_31780</name>
</gene>
<organism evidence="3 4">
    <name type="scientific">Trebonia kvetii</name>
    <dbReference type="NCBI Taxonomy" id="2480626"/>
    <lineage>
        <taxon>Bacteria</taxon>
        <taxon>Bacillati</taxon>
        <taxon>Actinomycetota</taxon>
        <taxon>Actinomycetes</taxon>
        <taxon>Streptosporangiales</taxon>
        <taxon>Treboniaceae</taxon>
        <taxon>Trebonia</taxon>
    </lineage>
</organism>
<feature type="domain" description="TniQ" evidence="2">
    <location>
        <begin position="97"/>
        <end position="176"/>
    </location>
</feature>